<gene>
    <name evidence="1" type="ORF">THOM_2075</name>
</gene>
<dbReference type="Proteomes" id="UP000011185">
    <property type="component" value="Unassembled WGS sequence"/>
</dbReference>
<name>L7JVB2_TRAHO</name>
<dbReference type="HOGENOM" id="CLU_004199_0_0_1"/>
<keyword evidence="2" id="KW-1185">Reference proteome</keyword>
<dbReference type="VEuPathDB" id="MicrosporidiaDB:THOM_2075"/>
<sequence length="962" mass="111816">MCNTSIKSMELYVYASLNARFDSFEWIIPNDELCSQTDNKQDTEKQYYICNSIELLFLFYIKVISGFDSSYNFYFCHTVNEGSSVFNAKNIKVCKNISINSTQKISLTRVKIVSGQVLKINSAYNSLLLEYCTGQFIVSGIQTAVRKYIDLQNTNFIQFYRVEENIYSCKMSGINFSDELLVSHKIRTAQLVNSRLCRTVGLEFKYGCDILHLFNTKGIITSPNNRFKKILLYRYSLDFPIYYLTYHVYEIVISSCCSDFYFLVFIGSTKRIKLYCVELVRYSMVIINHECERIIVRNTTGYFVISNIIKTPSGYDATLYLQDGSIIFEKNLSKRRYSLLLDHVTIDKRTTIRQNLHVIKLISVVISERASLKINNDCEVLLIDSCNGNIDFSGCTDLRFLTIKNYKFIYHKNIYDKLLSLHLEGLNIDTIVRLGTNIKVVKLVDVTTGWFTSVQIKHNCETMYVRNFVGNLTIPYLFNCFSKIFTRKTTTIAHEMMPDRLGRIIFLNNVYLEEDYEVPNDVDSIILQNLKTNGRARLITNETCKCLYINVYQSCIDVSRMKNIRKVAFVSCLPVFEDNLWKFLDPRKCSIDTTDKKRVNLPNNIENVILERVNIPADHLLVVNEHCENVAIIFSEGDFDLSMVKKLKGIRLIVKKKGIINIQFPDLSNVRTLEVSLDGNEEYFNLLLSKCINAKKLIFYNTVCELHDWIQNERFIDYKEGMAPWELDKLESKIELESHVNPCRSACEFSNNCMIHSKPIFDYGRQTIITDLCIIAFFIDSEFLKLLKRFVMLRRLSIVTKTISATLFDSLPFNLNKFSLMLIPCYVIVDFSISADEDIDFKKRNAKNMNLVNLRLHGLVIINMDKFRSFPEKVNVLEIMPLVKINDVEMQVRRKMKVKKLIIMQMNDKQREIVCSNYELEEYFDHLLNALSQCIDFGSVEEIKIVDQGTEKLVDPHDYSTN</sequence>
<dbReference type="InParanoid" id="L7JVB2"/>
<reference evidence="1 2" key="1">
    <citation type="journal article" date="2012" name="PLoS Pathog.">
        <title>The genome of the obligate intracellular parasite Trachipleistophora hominis: new insights into microsporidian genome dynamics and reductive evolution.</title>
        <authorList>
            <person name="Heinz E."/>
            <person name="Williams T.A."/>
            <person name="Nakjang S."/>
            <person name="Noel C.J."/>
            <person name="Swan D.C."/>
            <person name="Goldberg A.V."/>
            <person name="Harris S.R."/>
            <person name="Weinmaier T."/>
            <person name="Markert S."/>
            <person name="Becher D."/>
            <person name="Bernhardt J."/>
            <person name="Dagan T."/>
            <person name="Hacker C."/>
            <person name="Lucocq J.M."/>
            <person name="Schweder T."/>
            <person name="Rattei T."/>
            <person name="Hall N."/>
            <person name="Hirt R.P."/>
            <person name="Embley T.M."/>
        </authorList>
    </citation>
    <scope>NUCLEOTIDE SEQUENCE [LARGE SCALE GENOMIC DNA]</scope>
</reference>
<organism evidence="1 2">
    <name type="scientific">Trachipleistophora hominis</name>
    <name type="common">Microsporidian parasite</name>
    <dbReference type="NCBI Taxonomy" id="72359"/>
    <lineage>
        <taxon>Eukaryota</taxon>
        <taxon>Fungi</taxon>
        <taxon>Fungi incertae sedis</taxon>
        <taxon>Microsporidia</taxon>
        <taxon>Pleistophoridae</taxon>
        <taxon>Trachipleistophora</taxon>
    </lineage>
</organism>
<dbReference type="AlphaFoldDB" id="L7JVB2"/>
<evidence type="ECO:0000313" key="2">
    <source>
        <dbReference type="Proteomes" id="UP000011185"/>
    </source>
</evidence>
<dbReference type="EMBL" id="JH993999">
    <property type="protein sequence ID" value="ELQ74991.1"/>
    <property type="molecule type" value="Genomic_DNA"/>
</dbReference>
<accession>L7JVB2</accession>
<evidence type="ECO:0000313" key="1">
    <source>
        <dbReference type="EMBL" id="ELQ74991.1"/>
    </source>
</evidence>
<protein>
    <submittedName>
        <fullName evidence="1">Putative LRR containing protein</fullName>
    </submittedName>
</protein>
<proteinExistence type="predicted"/>